<feature type="domain" description="Thyroglobulin type-1" evidence="7">
    <location>
        <begin position="229"/>
        <end position="283"/>
    </location>
</feature>
<keyword evidence="5" id="KW-0325">Glycoprotein</keyword>
<dbReference type="GeneID" id="107108406"/>
<dbReference type="Gene3D" id="3.40.50.1820">
    <property type="entry name" value="alpha/beta hydrolase"/>
    <property type="match status" value="1"/>
</dbReference>
<evidence type="ECO:0000259" key="7">
    <source>
        <dbReference type="PROSITE" id="PS51162"/>
    </source>
</evidence>
<evidence type="ECO:0000256" key="1">
    <source>
        <dbReference type="ARBA" id="ARBA00004613"/>
    </source>
</evidence>
<sequence>PQCHLPFDPPDVVNGQVFCNNSSSATTITQQCRVICYPGFHSAFSSGETFLCDVETSLWVGDPPHSQTCQKLQPFQSVQTQSHFQLLLPPEKTCSPDYSGLLEAFQIFILDEMKARGLCHVQANTLERLVSVPICGDSAVRVECLSADRLGVNVTWTAVLEDIPAASLPDLHNIEEAMVGDLMGRFESLIRNRGFVFHLDSKRFQADTSIHFLRDVDLKISSGVYLGCVTACQMDKRGLRCDESGQYEPYFEDSSTNKSFCVDSLGKILEWTETDSRLTAAQCLVLRRFESVPASKLSVSTDEAEMVRSETIQGEPSSALWQCVAGQEFTTAGAKTFERTDFQDVVSGVYRNLVLPAAATSLTDVHLFCRQGCSQDPCCDGFILSQVLLDGESTLELFSLMESSQIQLDQRRSLPSQEYRIFKHTYSAEEARLWCLTRCAEDEFCHLVDIPNVTSQTYFTCTLYPVAQVCENIVNSIPENCSTVLPQKPNILFQKKVSLEGSVKNFYTRLPFRKVSGISVRNKMDVSGKAVGDGSAAAAVMAAEQWRSEDVATTDGGGAVTARRREDAARRSLRDISRSSRAPEELHLKLAVWVPLHNSELVALDQWQRVDKSSVLIDPSVSQFDILHLSKEAASGFASARDICLSGSSLASGNWGLLDQEAALKWTQDNIASFGGDPSQITTAADRSGADIASLHLVAGARDSGLFKRALLMMFTKENDVTK</sequence>
<evidence type="ECO:0000256" key="2">
    <source>
        <dbReference type="ARBA" id="ARBA00022525"/>
    </source>
</evidence>
<evidence type="ECO:0000256" key="6">
    <source>
        <dbReference type="PROSITE-ProRule" id="PRU00500"/>
    </source>
</evidence>
<dbReference type="InterPro" id="IPR000716">
    <property type="entry name" value="Thyroglobulin_1"/>
</dbReference>
<dbReference type="Pfam" id="PF00135">
    <property type="entry name" value="COesterase"/>
    <property type="match status" value="1"/>
</dbReference>
<name>A0ABM1JS85_GEKJA</name>
<dbReference type="PANTHER" id="PTHR14093">
    <property type="entry name" value="HLA CLASS II GAMMA CHAIN"/>
    <property type="match status" value="1"/>
</dbReference>
<dbReference type="InterPro" id="IPR052001">
    <property type="entry name" value="MHC-II_Gamma/Thyroglobulin"/>
</dbReference>
<keyword evidence="4" id="KW-1015">Disulfide bond</keyword>
<evidence type="ECO:0000313" key="9">
    <source>
        <dbReference type="RefSeq" id="XP_015264322.1"/>
    </source>
</evidence>
<dbReference type="PROSITE" id="PS51162">
    <property type="entry name" value="THYROGLOBULIN_1_2"/>
    <property type="match status" value="1"/>
</dbReference>
<dbReference type="InterPro" id="IPR029058">
    <property type="entry name" value="AB_hydrolase_fold"/>
</dbReference>
<keyword evidence="8" id="KW-1185">Reference proteome</keyword>
<dbReference type="SUPFAM" id="SSF57610">
    <property type="entry name" value="Thyroglobulin type-1 domain"/>
    <property type="match status" value="1"/>
</dbReference>
<gene>
    <name evidence="9" type="primary">LOC107108406</name>
</gene>
<accession>A0ABM1JS85</accession>
<keyword evidence="2" id="KW-0964">Secreted</keyword>
<dbReference type="SMART" id="SM00211">
    <property type="entry name" value="TY"/>
    <property type="match status" value="1"/>
</dbReference>
<comment type="caution">
    <text evidence="6">Lacks conserved residue(s) required for the propagation of feature annotation.</text>
</comment>
<organism evidence="8 9">
    <name type="scientific">Gekko japonicus</name>
    <name type="common">Schlegel's Japanese gecko</name>
    <dbReference type="NCBI Taxonomy" id="146911"/>
    <lineage>
        <taxon>Eukaryota</taxon>
        <taxon>Metazoa</taxon>
        <taxon>Chordata</taxon>
        <taxon>Craniata</taxon>
        <taxon>Vertebrata</taxon>
        <taxon>Euteleostomi</taxon>
        <taxon>Lepidosauria</taxon>
        <taxon>Squamata</taxon>
        <taxon>Bifurcata</taxon>
        <taxon>Gekkota</taxon>
        <taxon>Gekkonidae</taxon>
        <taxon>Gekkoninae</taxon>
        <taxon>Gekko</taxon>
    </lineage>
</organism>
<evidence type="ECO:0000256" key="5">
    <source>
        <dbReference type="ARBA" id="ARBA00023180"/>
    </source>
</evidence>
<evidence type="ECO:0000256" key="3">
    <source>
        <dbReference type="ARBA" id="ARBA00022729"/>
    </source>
</evidence>
<evidence type="ECO:0000256" key="4">
    <source>
        <dbReference type="ARBA" id="ARBA00023157"/>
    </source>
</evidence>
<feature type="non-terminal residue" evidence="9">
    <location>
        <position position="1"/>
    </location>
</feature>
<dbReference type="RefSeq" id="XP_015264322.1">
    <property type="nucleotide sequence ID" value="XM_015408836.1"/>
</dbReference>
<dbReference type="PANTHER" id="PTHR14093:SF19">
    <property type="entry name" value="THYROGLOBULIN"/>
    <property type="match status" value="1"/>
</dbReference>
<dbReference type="SUPFAM" id="SSF53474">
    <property type="entry name" value="alpha/beta-Hydrolases"/>
    <property type="match status" value="1"/>
</dbReference>
<comment type="subcellular location">
    <subcellularLocation>
        <location evidence="1">Secreted</location>
    </subcellularLocation>
</comment>
<protein>
    <submittedName>
        <fullName evidence="9">Thyroglobulin-like</fullName>
    </submittedName>
</protein>
<proteinExistence type="predicted"/>
<dbReference type="InterPro" id="IPR036857">
    <property type="entry name" value="Thyroglobulin_1_sf"/>
</dbReference>
<evidence type="ECO:0000313" key="8">
    <source>
        <dbReference type="Proteomes" id="UP000694871"/>
    </source>
</evidence>
<reference evidence="9" key="1">
    <citation type="submission" date="2025-08" db="UniProtKB">
        <authorList>
            <consortium name="RefSeq"/>
        </authorList>
    </citation>
    <scope>IDENTIFICATION</scope>
</reference>
<keyword evidence="3" id="KW-0732">Signal</keyword>
<dbReference type="InterPro" id="IPR002018">
    <property type="entry name" value="CarbesteraseB"/>
</dbReference>
<dbReference type="Proteomes" id="UP000694871">
    <property type="component" value="Unplaced"/>
</dbReference>